<comment type="caution">
    <text evidence="16">Lacks conserved residue(s) required for the propagation of feature annotation.</text>
</comment>
<evidence type="ECO:0000256" key="13">
    <source>
        <dbReference type="ARBA" id="ARBA00023200"/>
    </source>
</evidence>
<keyword evidence="6 16" id="KW-0479">Metal-binding</keyword>
<accession>D7P159</accession>
<evidence type="ECO:0000313" key="19">
    <source>
        <dbReference type="Proteomes" id="UP000101696"/>
    </source>
</evidence>
<keyword evidence="13 16" id="KW-1035">Host cytoplasm</keyword>
<keyword evidence="3 16" id="KW-1048">Host nucleus</keyword>
<keyword evidence="14 16" id="KW-0899">Viral immunoevasion</keyword>
<dbReference type="GO" id="GO:0006351">
    <property type="term" value="P:DNA-templated transcription"/>
    <property type="evidence" value="ECO:0007669"/>
    <property type="project" value="UniProtKB-UniRule"/>
</dbReference>
<dbReference type="EMBL" id="GQ845441">
    <property type="protein sequence ID" value="ADH29791.1"/>
    <property type="molecule type" value="Genomic_DNA"/>
</dbReference>
<evidence type="ECO:0000256" key="1">
    <source>
        <dbReference type="ARBA" id="ARBA00006346"/>
    </source>
</evidence>
<evidence type="ECO:0000256" key="10">
    <source>
        <dbReference type="ARBA" id="ARBA00023125"/>
    </source>
</evidence>
<comment type="similarity">
    <text evidence="1 16 17">Belongs to the papillomaviridae E6 protein family.</text>
</comment>
<gene>
    <name evidence="16 18" type="primary">E6</name>
</gene>
<dbReference type="GO" id="GO:0008270">
    <property type="term" value="F:zinc ion binding"/>
    <property type="evidence" value="ECO:0007669"/>
    <property type="project" value="UniProtKB-KW"/>
</dbReference>
<evidence type="ECO:0000256" key="8">
    <source>
        <dbReference type="ARBA" id="ARBA00022833"/>
    </source>
</evidence>
<keyword evidence="15 16" id="KW-1119">Modulation of host cell apoptosis by virus</keyword>
<keyword evidence="8 16" id="KW-0862">Zinc</keyword>
<dbReference type="HAMAP" id="MF_04006">
    <property type="entry name" value="HPV_E6"/>
    <property type="match status" value="1"/>
</dbReference>
<evidence type="ECO:0000256" key="12">
    <source>
        <dbReference type="ARBA" id="ARBA00023163"/>
    </source>
</evidence>
<evidence type="ECO:0000313" key="18">
    <source>
        <dbReference type="EMBL" id="ADH29791.1"/>
    </source>
</evidence>
<keyword evidence="9 16" id="KW-0805">Transcription regulation</keyword>
<evidence type="ECO:0000256" key="4">
    <source>
        <dbReference type="ARBA" id="ARBA00022581"/>
    </source>
</evidence>
<evidence type="ECO:0000256" key="14">
    <source>
        <dbReference type="ARBA" id="ARBA00023280"/>
    </source>
</evidence>
<dbReference type="Pfam" id="PF00518">
    <property type="entry name" value="E6"/>
    <property type="match status" value="1"/>
</dbReference>
<evidence type="ECO:0000256" key="3">
    <source>
        <dbReference type="ARBA" id="ARBA00022562"/>
    </source>
</evidence>
<evidence type="ECO:0000256" key="17">
    <source>
        <dbReference type="RuleBase" id="RU363123"/>
    </source>
</evidence>
<evidence type="ECO:0000256" key="16">
    <source>
        <dbReference type="HAMAP-Rule" id="MF_04006"/>
    </source>
</evidence>
<dbReference type="GO" id="GO:0042025">
    <property type="term" value="C:host cell nucleus"/>
    <property type="evidence" value="ECO:0007669"/>
    <property type="project" value="UniProtKB-SubCell"/>
</dbReference>
<evidence type="ECO:0000256" key="6">
    <source>
        <dbReference type="ARBA" id="ARBA00022723"/>
    </source>
</evidence>
<keyword evidence="5 16" id="KW-1090">Inhibition of host innate immune response by virus</keyword>
<dbReference type="GO" id="GO:0039648">
    <property type="term" value="P:symbiont-mediated perturbation of host ubiquitin-like protein modification"/>
    <property type="evidence" value="ECO:0007669"/>
    <property type="project" value="UniProtKB-UniRule"/>
</dbReference>
<evidence type="ECO:0000256" key="11">
    <source>
        <dbReference type="ARBA" id="ARBA00023159"/>
    </source>
</evidence>
<comment type="function">
    <text evidence="16">Plays a major role in the induction and maintenance of cellular transformation. E6 associates with host UBE3A/E6-AP ubiquitin-protein ligase and modulates its activity. Protects host keratinocytes from apoptosis by mediating the degradation of host BAK1. May also inhibit host immune response.</text>
</comment>
<comment type="subcellular location">
    <subcellularLocation>
        <location evidence="16 17">Host cytoplasm</location>
    </subcellularLocation>
    <subcellularLocation>
        <location evidence="16 17">Host nucleus</location>
    </subcellularLocation>
</comment>
<keyword evidence="7 16" id="KW-0863">Zinc-finger</keyword>
<comment type="subunit">
    <text evidence="16">Forms homodimers. Interacts with ubiquitin-protein ligase UBE3A/E6-AP; this interaction stimulates UBE3A ubiquitin activity. Interacts with host BAK1.</text>
</comment>
<dbReference type="InterPro" id="IPR001334">
    <property type="entry name" value="E6"/>
</dbReference>
<keyword evidence="11 16" id="KW-0010">Activator</keyword>
<evidence type="ECO:0000256" key="15">
    <source>
        <dbReference type="ARBA" id="ARBA00023323"/>
    </source>
</evidence>
<evidence type="ECO:0000256" key="7">
    <source>
        <dbReference type="ARBA" id="ARBA00022771"/>
    </source>
</evidence>
<dbReference type="Proteomes" id="UP000101696">
    <property type="component" value="Genome"/>
</dbReference>
<feature type="zinc finger region" evidence="16">
    <location>
        <begin position="100"/>
        <end position="136"/>
    </location>
</feature>
<sequence>MESNLPRSLEQYCQYYNCSFFAVHLPCIFCSHILTAKDLAAFACKNLSLVFRNAQCLACCIKCCRLSARYEFENYYQCSVQSVNIESVSQCRLHALIVRCYECLKSLDIAEKYDLVCKDDWFHVVRSQWRGLCRDCYPK</sequence>
<keyword evidence="10 16" id="KW-0238">DNA-binding</keyword>
<dbReference type="GO" id="GO:0052150">
    <property type="term" value="P:symbiont-mediated perturbation of host apoptosis"/>
    <property type="evidence" value="ECO:0007669"/>
    <property type="project" value="UniProtKB-KW"/>
</dbReference>
<organism evidence="18 19">
    <name type="scientific">human papillomavirus 119</name>
    <dbReference type="NCBI Taxonomy" id="765051"/>
    <lineage>
        <taxon>Viruses</taxon>
        <taxon>Monodnaviria</taxon>
        <taxon>Shotokuvirae</taxon>
        <taxon>Cossaviricota</taxon>
        <taxon>Papovaviricetes</taxon>
        <taxon>Zurhausenvirales</taxon>
        <taxon>Papillomaviridae</taxon>
        <taxon>Firstpapillomavirinae</taxon>
        <taxon>Gammapapillomavirus</taxon>
        <taxon>Gammapapillomavirus 8</taxon>
    </lineage>
</organism>
<keyword evidence="2 16" id="KW-0244">Early protein</keyword>
<dbReference type="GO" id="GO:0003677">
    <property type="term" value="F:DNA binding"/>
    <property type="evidence" value="ECO:0007669"/>
    <property type="project" value="UniProtKB-UniRule"/>
</dbReference>
<feature type="zinc finger region" evidence="16">
    <location>
        <begin position="27"/>
        <end position="63"/>
    </location>
</feature>
<keyword evidence="4 16" id="KW-0945">Host-virus interaction</keyword>
<proteinExistence type="inferred from homology"/>
<name>D7P159_9PAPI</name>
<dbReference type="SUPFAM" id="SSF161229">
    <property type="entry name" value="E6 C-terminal domain-like"/>
    <property type="match status" value="2"/>
</dbReference>
<dbReference type="GO" id="GO:0052170">
    <property type="term" value="P:symbiont-mediated suppression of host innate immune response"/>
    <property type="evidence" value="ECO:0007669"/>
    <property type="project" value="UniProtKB-KW"/>
</dbReference>
<evidence type="ECO:0000256" key="5">
    <source>
        <dbReference type="ARBA" id="ARBA00022632"/>
    </source>
</evidence>
<keyword evidence="12 16" id="KW-0804">Transcription</keyword>
<dbReference type="GO" id="GO:0039502">
    <property type="term" value="P:symbiont-mediated suppression of host type I interferon-mediated signaling pathway"/>
    <property type="evidence" value="ECO:0007669"/>
    <property type="project" value="UniProtKB-UniRule"/>
</dbReference>
<dbReference type="Gene3D" id="3.30.240.40">
    <property type="entry name" value="E6 early regulatory protein"/>
    <property type="match status" value="2"/>
</dbReference>
<evidence type="ECO:0000256" key="9">
    <source>
        <dbReference type="ARBA" id="ARBA00023015"/>
    </source>
</evidence>
<protein>
    <recommendedName>
        <fullName evidence="16 17">Protein E6</fullName>
    </recommendedName>
</protein>
<reference evidence="18 19" key="1">
    <citation type="journal article" date="2010" name="Virology">
        <title>Classification of papillomaviruses (PVs) based on 189 PV types and proposal of taxonomic amendments.</title>
        <authorList>
            <person name="Bernard H.U."/>
            <person name="Burk R.D."/>
            <person name="Chen Z."/>
            <person name="van Doorslaer K."/>
            <person name="Hausen H."/>
            <person name="de Villiers E.M."/>
        </authorList>
    </citation>
    <scope>NUCLEOTIDE SEQUENCE [LARGE SCALE GENOMIC DNA]</scope>
    <source>
        <strain evidence="18">CL3647</strain>
    </source>
</reference>
<dbReference type="GO" id="GO:0006355">
    <property type="term" value="P:regulation of DNA-templated transcription"/>
    <property type="evidence" value="ECO:0007669"/>
    <property type="project" value="UniProtKB-UniRule"/>
</dbReference>
<dbReference type="InterPro" id="IPR038575">
    <property type="entry name" value="E6_sf"/>
</dbReference>
<dbReference type="GO" id="GO:0030430">
    <property type="term" value="C:host cell cytoplasm"/>
    <property type="evidence" value="ECO:0007669"/>
    <property type="project" value="UniProtKB-SubCell"/>
</dbReference>
<evidence type="ECO:0000256" key="2">
    <source>
        <dbReference type="ARBA" id="ARBA00022518"/>
    </source>
</evidence>